<evidence type="ECO:0000313" key="3">
    <source>
        <dbReference type="Proteomes" id="UP001160148"/>
    </source>
</evidence>
<proteinExistence type="predicted"/>
<organism evidence="2 3">
    <name type="scientific">Macrosiphum euphorbiae</name>
    <name type="common">potato aphid</name>
    <dbReference type="NCBI Taxonomy" id="13131"/>
    <lineage>
        <taxon>Eukaryota</taxon>
        <taxon>Metazoa</taxon>
        <taxon>Ecdysozoa</taxon>
        <taxon>Arthropoda</taxon>
        <taxon>Hexapoda</taxon>
        <taxon>Insecta</taxon>
        <taxon>Pterygota</taxon>
        <taxon>Neoptera</taxon>
        <taxon>Paraneoptera</taxon>
        <taxon>Hemiptera</taxon>
        <taxon>Sternorrhyncha</taxon>
        <taxon>Aphidomorpha</taxon>
        <taxon>Aphidoidea</taxon>
        <taxon>Aphididae</taxon>
        <taxon>Macrosiphini</taxon>
        <taxon>Macrosiphum</taxon>
    </lineage>
</organism>
<dbReference type="AlphaFoldDB" id="A0AAV0VHS5"/>
<reference evidence="2 3" key="1">
    <citation type="submission" date="2023-01" db="EMBL/GenBank/DDBJ databases">
        <authorList>
            <person name="Whitehead M."/>
        </authorList>
    </citation>
    <scope>NUCLEOTIDE SEQUENCE [LARGE SCALE GENOMIC DNA]</scope>
</reference>
<gene>
    <name evidence="2" type="ORF">MEUPH1_LOCUS407</name>
</gene>
<dbReference type="Proteomes" id="UP001160148">
    <property type="component" value="Unassembled WGS sequence"/>
</dbReference>
<accession>A0AAV0VHS5</accession>
<comment type="caution">
    <text evidence="2">The sequence shown here is derived from an EMBL/GenBank/DDBJ whole genome shotgun (WGS) entry which is preliminary data.</text>
</comment>
<feature type="region of interest" description="Disordered" evidence="1">
    <location>
        <begin position="52"/>
        <end position="74"/>
    </location>
</feature>
<dbReference type="EMBL" id="CARXXK010000001">
    <property type="protein sequence ID" value="CAI6343090.1"/>
    <property type="molecule type" value="Genomic_DNA"/>
</dbReference>
<sequence length="74" mass="8776">MLLRSSRRHLPEAMSATRNRHQLREMYKRQDTALRIDAKMELSTFKLGDMASQYNQHTGKRCPPEKRSRTSRKS</sequence>
<evidence type="ECO:0000313" key="2">
    <source>
        <dbReference type="EMBL" id="CAI6343090.1"/>
    </source>
</evidence>
<keyword evidence="3" id="KW-1185">Reference proteome</keyword>
<evidence type="ECO:0000256" key="1">
    <source>
        <dbReference type="SAM" id="MobiDB-lite"/>
    </source>
</evidence>
<name>A0AAV0VHS5_9HEMI</name>
<protein>
    <submittedName>
        <fullName evidence="2">Uncharacterized protein</fullName>
    </submittedName>
</protein>